<dbReference type="Proteomes" id="UP000010445">
    <property type="component" value="Unassembled WGS sequence"/>
</dbReference>
<name>L1MHC2_9CORY</name>
<sequence length="71" mass="7666">MNGAAASLQSSPWLELYNPGSSVAATWVLGMWQRHNSTAVPMQELGARLHSGLELIHAIVLPFVNAQARLV</sequence>
<dbReference type="AlphaFoldDB" id="L1MHC2"/>
<evidence type="ECO:0000313" key="2">
    <source>
        <dbReference type="Proteomes" id="UP000010445"/>
    </source>
</evidence>
<dbReference type="STRING" id="1035195.HMPREF9997_01534"/>
<dbReference type="HOGENOM" id="CLU_2733157_0_0_11"/>
<evidence type="ECO:0000313" key="1">
    <source>
        <dbReference type="EMBL" id="EKX90319.1"/>
    </source>
</evidence>
<keyword evidence="2" id="KW-1185">Reference proteome</keyword>
<gene>
    <name evidence="1" type="ORF">HMPREF9997_01534</name>
</gene>
<organism evidence="1 2">
    <name type="scientific">Corynebacterium durum F0235</name>
    <dbReference type="NCBI Taxonomy" id="1035195"/>
    <lineage>
        <taxon>Bacteria</taxon>
        <taxon>Bacillati</taxon>
        <taxon>Actinomycetota</taxon>
        <taxon>Actinomycetes</taxon>
        <taxon>Mycobacteriales</taxon>
        <taxon>Corynebacteriaceae</taxon>
        <taxon>Corynebacterium</taxon>
    </lineage>
</organism>
<dbReference type="PATRIC" id="fig|1035195.3.peg.1383"/>
<protein>
    <submittedName>
        <fullName evidence="1">Uncharacterized protein</fullName>
    </submittedName>
</protein>
<dbReference type="EMBL" id="AMEM01000018">
    <property type="protein sequence ID" value="EKX90319.1"/>
    <property type="molecule type" value="Genomic_DNA"/>
</dbReference>
<proteinExistence type="predicted"/>
<comment type="caution">
    <text evidence="1">The sequence shown here is derived from an EMBL/GenBank/DDBJ whole genome shotgun (WGS) entry which is preliminary data.</text>
</comment>
<accession>L1MHC2</accession>
<reference evidence="1 2" key="1">
    <citation type="submission" date="2012-05" db="EMBL/GenBank/DDBJ databases">
        <authorList>
            <person name="Weinstock G."/>
            <person name="Sodergren E."/>
            <person name="Lobos E.A."/>
            <person name="Fulton L."/>
            <person name="Fulton R."/>
            <person name="Courtney L."/>
            <person name="Fronick C."/>
            <person name="O'Laughlin M."/>
            <person name="Godfrey J."/>
            <person name="Wilson R.M."/>
            <person name="Miner T."/>
            <person name="Farmer C."/>
            <person name="Delehaunty K."/>
            <person name="Cordes M."/>
            <person name="Minx P."/>
            <person name="Tomlinson C."/>
            <person name="Chen J."/>
            <person name="Wollam A."/>
            <person name="Pepin K.H."/>
            <person name="Bhonagiri V."/>
            <person name="Zhang X."/>
            <person name="Suruliraj S."/>
            <person name="Warren W."/>
            <person name="Mitreva M."/>
            <person name="Mardis E.R."/>
            <person name="Wilson R.K."/>
        </authorList>
    </citation>
    <scope>NUCLEOTIDE SEQUENCE [LARGE SCALE GENOMIC DNA]</scope>
    <source>
        <strain evidence="1 2">F0235</strain>
    </source>
</reference>